<dbReference type="Pfam" id="PF03479">
    <property type="entry name" value="PCC"/>
    <property type="match status" value="1"/>
</dbReference>
<dbReference type="PRINTS" id="PR00929">
    <property type="entry name" value="ATHOOK"/>
</dbReference>
<evidence type="ECO:0000256" key="3">
    <source>
        <dbReference type="ARBA" id="ARBA00023125"/>
    </source>
</evidence>
<dbReference type="InterPro" id="IPR039605">
    <property type="entry name" value="AHL"/>
</dbReference>
<protein>
    <recommendedName>
        <fullName evidence="5">AT-hook motif nuclear-localized protein</fullName>
    </recommendedName>
</protein>
<evidence type="ECO:0000313" key="9">
    <source>
        <dbReference type="RefSeq" id="XP_011089997.1"/>
    </source>
</evidence>
<dbReference type="InterPro" id="IPR005175">
    <property type="entry name" value="PPC_dom"/>
</dbReference>
<evidence type="ECO:0000256" key="6">
    <source>
        <dbReference type="SAM" id="MobiDB-lite"/>
    </source>
</evidence>
<accession>A0A6I9TVD2</accession>
<dbReference type="PANTHER" id="PTHR31500">
    <property type="entry name" value="AT-HOOK MOTIF NUCLEAR-LOCALIZED PROTEIN 9"/>
    <property type="match status" value="1"/>
</dbReference>
<feature type="domain" description="PPC" evidence="7">
    <location>
        <begin position="120"/>
        <end position="258"/>
    </location>
</feature>
<reference evidence="9" key="1">
    <citation type="submission" date="2025-08" db="UniProtKB">
        <authorList>
            <consortium name="RefSeq"/>
        </authorList>
    </citation>
    <scope>IDENTIFICATION</scope>
</reference>
<name>A0A6I9TVD2_SESIN</name>
<evidence type="ECO:0000256" key="1">
    <source>
        <dbReference type="ARBA" id="ARBA00003687"/>
    </source>
</evidence>
<dbReference type="PROSITE" id="PS51742">
    <property type="entry name" value="PPC"/>
    <property type="match status" value="1"/>
</dbReference>
<evidence type="ECO:0000313" key="8">
    <source>
        <dbReference type="Proteomes" id="UP000504604"/>
    </source>
</evidence>
<organism evidence="8 9">
    <name type="scientific">Sesamum indicum</name>
    <name type="common">Oriental sesame</name>
    <name type="synonym">Sesamum orientale</name>
    <dbReference type="NCBI Taxonomy" id="4182"/>
    <lineage>
        <taxon>Eukaryota</taxon>
        <taxon>Viridiplantae</taxon>
        <taxon>Streptophyta</taxon>
        <taxon>Embryophyta</taxon>
        <taxon>Tracheophyta</taxon>
        <taxon>Spermatophyta</taxon>
        <taxon>Magnoliopsida</taxon>
        <taxon>eudicotyledons</taxon>
        <taxon>Gunneridae</taxon>
        <taxon>Pentapetalae</taxon>
        <taxon>asterids</taxon>
        <taxon>lamiids</taxon>
        <taxon>Lamiales</taxon>
        <taxon>Pedaliaceae</taxon>
        <taxon>Sesamum</taxon>
    </lineage>
</organism>
<evidence type="ECO:0000256" key="2">
    <source>
        <dbReference type="ARBA" id="ARBA00023015"/>
    </source>
</evidence>
<dbReference type="CDD" id="cd11378">
    <property type="entry name" value="DUF296"/>
    <property type="match status" value="1"/>
</dbReference>
<comment type="domain">
    <text evidence="5">The PPC domain mediates interactions between AHL proteins.</text>
</comment>
<evidence type="ECO:0000259" key="7">
    <source>
        <dbReference type="PROSITE" id="PS51742"/>
    </source>
</evidence>
<proteinExistence type="predicted"/>
<dbReference type="OrthoDB" id="1588495at2759"/>
<dbReference type="GO" id="GO:0005634">
    <property type="term" value="C:nucleus"/>
    <property type="evidence" value="ECO:0007669"/>
    <property type="project" value="UniProtKB-SubCell"/>
</dbReference>
<keyword evidence="8" id="KW-1185">Reference proteome</keyword>
<dbReference type="SUPFAM" id="SSF117856">
    <property type="entry name" value="AF0104/ALDC/Ptd012-like"/>
    <property type="match status" value="1"/>
</dbReference>
<gene>
    <name evidence="9" type="primary">LOC105170783</name>
</gene>
<dbReference type="GeneID" id="105170783"/>
<dbReference type="InParanoid" id="A0A6I9TVD2"/>
<comment type="function">
    <text evidence="1 5">Transcription factor that specifically binds AT-rich DNA sequences related to the nuclear matrix attachment regions (MARs).</text>
</comment>
<keyword evidence="3 5" id="KW-0238">DNA-binding</keyword>
<keyword evidence="2 5" id="KW-0805">Transcription regulation</keyword>
<comment type="subcellular location">
    <subcellularLocation>
        <location evidence="5">Nucleus</location>
    </subcellularLocation>
</comment>
<dbReference type="InterPro" id="IPR017956">
    <property type="entry name" value="AT_hook_DNA-bd_motif"/>
</dbReference>
<keyword evidence="4 5" id="KW-0804">Transcription</keyword>
<feature type="compositionally biased region" description="Gly residues" evidence="6">
    <location>
        <begin position="50"/>
        <end position="62"/>
    </location>
</feature>
<evidence type="ECO:0000256" key="4">
    <source>
        <dbReference type="ARBA" id="ARBA00023163"/>
    </source>
</evidence>
<dbReference type="RefSeq" id="XP_011089997.1">
    <property type="nucleotide sequence ID" value="XM_011091695.2"/>
</dbReference>
<dbReference type="Gene3D" id="3.30.1330.80">
    <property type="entry name" value="Hypothetical protein, similar to alpha- acetolactate decarboxylase, domain 2"/>
    <property type="match status" value="1"/>
</dbReference>
<sequence length="339" mass="34982">MAGDNSNNNTVPLMRTAAEPRVLPVSEGVEVAGGLEEKLNYVEGDDGHGGEAVGASSGGGELTGKRKRGRPRKQPAVEEFMVVPESSASPQKRGRGRPKGSGKWQTLAASLGETAAESAGSNFTPHTIAIQPGENIVQTICSFSQRASESICILSASGTVSSAEILRPGSCGGILRYEGRFEIVSLTGSHSNNAAGGGQGKICLLSVQLANPDGGLFGGAVAGSLIAGGPTQLVIATFRQKFREQPKVQYHIEPSKPNQAAVAVPLQTADDIPDSEMNGLSLSTAPPVPAPPIDGMDKGMNGPDVNHASSQPFDWNSLQSSVHMSQHVLPSDVNTGAAD</sequence>
<dbReference type="AlphaFoldDB" id="A0A6I9TVD2"/>
<dbReference type="GO" id="GO:0003680">
    <property type="term" value="F:minor groove of adenine-thymine-rich DNA binding"/>
    <property type="evidence" value="ECO:0007669"/>
    <property type="project" value="UniProtKB-UniRule"/>
</dbReference>
<feature type="region of interest" description="Disordered" evidence="6">
    <location>
        <begin position="272"/>
        <end position="315"/>
    </location>
</feature>
<dbReference type="KEGG" id="sind:105170783"/>
<keyword evidence="5" id="KW-0539">Nucleus</keyword>
<dbReference type="Proteomes" id="UP000504604">
    <property type="component" value="Linkage group LG9"/>
</dbReference>
<feature type="region of interest" description="Disordered" evidence="6">
    <location>
        <begin position="41"/>
        <end position="106"/>
    </location>
</feature>
<evidence type="ECO:0000256" key="5">
    <source>
        <dbReference type="RuleBase" id="RU367031"/>
    </source>
</evidence>
<dbReference type="PANTHER" id="PTHR31500:SF96">
    <property type="entry name" value="AT-HOOK MOTIF NUCLEAR-LOCALIZED PROTEIN 7"/>
    <property type="match status" value="1"/>
</dbReference>